<evidence type="ECO:0000256" key="3">
    <source>
        <dbReference type="ARBA" id="ARBA00012891"/>
    </source>
</evidence>
<evidence type="ECO:0000259" key="9">
    <source>
        <dbReference type="PROSITE" id="PS50880"/>
    </source>
</evidence>
<dbReference type="Gene3D" id="3.40.50.140">
    <property type="match status" value="1"/>
</dbReference>
<dbReference type="GO" id="GO:0006281">
    <property type="term" value="P:DNA repair"/>
    <property type="evidence" value="ECO:0007669"/>
    <property type="project" value="TreeGrafter"/>
</dbReference>
<dbReference type="SMART" id="SM00437">
    <property type="entry name" value="TOP1Ac"/>
    <property type="match status" value="1"/>
</dbReference>
<dbReference type="EC" id="5.6.2.1" evidence="3 7"/>
<feature type="domain" description="Toprim" evidence="9">
    <location>
        <begin position="1"/>
        <end position="65"/>
    </location>
</feature>
<dbReference type="InterPro" id="IPR013826">
    <property type="entry name" value="Topo_IA_cen_sub3"/>
</dbReference>
<dbReference type="PRINTS" id="PR00417">
    <property type="entry name" value="PRTPISMRASEI"/>
</dbReference>
<dbReference type="Gene3D" id="2.70.20.10">
    <property type="entry name" value="Topoisomerase I, domain 3"/>
    <property type="match status" value="1"/>
</dbReference>
<dbReference type="SMART" id="SM00436">
    <property type="entry name" value="TOP1Bc"/>
    <property type="match status" value="1"/>
</dbReference>
<evidence type="ECO:0000259" key="10">
    <source>
        <dbReference type="PROSITE" id="PS52039"/>
    </source>
</evidence>
<dbReference type="InterPro" id="IPR003601">
    <property type="entry name" value="Topo_IA_2"/>
</dbReference>
<dbReference type="GO" id="GO:0031422">
    <property type="term" value="C:RecQ family helicase-topoisomerase III complex"/>
    <property type="evidence" value="ECO:0007669"/>
    <property type="project" value="TreeGrafter"/>
</dbReference>
<dbReference type="InterPro" id="IPR023405">
    <property type="entry name" value="Topo_IA_core_domain"/>
</dbReference>
<comment type="catalytic activity">
    <reaction evidence="1 7">
        <text>ATP-independent breakage of single-stranded DNA, followed by passage and rejoining.</text>
        <dbReference type="EC" id="5.6.2.1"/>
    </reaction>
</comment>
<comment type="function">
    <text evidence="7">Introduces a single-strand break via transesterification at a target site in duplex DNA. Releases the supercoiling and torsional tension of DNA introduced during the DNA replication and transcription by transiently cleaving and rejoining one strand of the DNA duplex. The scissile phosphodiester is attacked by the catalytic tyrosine of the enzyme, resulting in the formation of a DNA-(5'-phosphotyrosyl)-enzyme intermediate and the expulsion of a 3'-OH DNA strand.</text>
</comment>
<evidence type="ECO:0000256" key="1">
    <source>
        <dbReference type="ARBA" id="ARBA00000213"/>
    </source>
</evidence>
<evidence type="ECO:0000256" key="6">
    <source>
        <dbReference type="ARBA" id="ARBA00023235"/>
    </source>
</evidence>
<dbReference type="GO" id="GO:0003917">
    <property type="term" value="F:DNA topoisomerase type I (single strand cut, ATP-independent) activity"/>
    <property type="evidence" value="ECO:0007669"/>
    <property type="project" value="UniProtKB-EC"/>
</dbReference>
<accession>A0A7S3NGU7</accession>
<feature type="region of interest" description="Disordered" evidence="8">
    <location>
        <begin position="785"/>
        <end position="858"/>
    </location>
</feature>
<dbReference type="EMBL" id="HBIJ01000145">
    <property type="protein sequence ID" value="CAE0359384.1"/>
    <property type="molecule type" value="Transcribed_RNA"/>
</dbReference>
<dbReference type="Pfam" id="PF01751">
    <property type="entry name" value="Toprim"/>
    <property type="match status" value="1"/>
</dbReference>
<dbReference type="FunFam" id="1.10.290.10:FF:000001">
    <property type="entry name" value="DNA topoisomerase"/>
    <property type="match status" value="1"/>
</dbReference>
<feature type="domain" description="Topo IA-type catalytic" evidence="10">
    <location>
        <begin position="83"/>
        <end position="525"/>
    </location>
</feature>
<evidence type="ECO:0000313" key="11">
    <source>
        <dbReference type="EMBL" id="CAE0359384.1"/>
    </source>
</evidence>
<organism evidence="11">
    <name type="scientific">Aureoumbra lagunensis</name>
    <dbReference type="NCBI Taxonomy" id="44058"/>
    <lineage>
        <taxon>Eukaryota</taxon>
        <taxon>Sar</taxon>
        <taxon>Stramenopiles</taxon>
        <taxon>Ochrophyta</taxon>
        <taxon>Pelagophyceae</taxon>
        <taxon>Pelagomonadales</taxon>
        <taxon>Aureoumbra</taxon>
    </lineage>
</organism>
<dbReference type="Gene3D" id="1.10.460.10">
    <property type="entry name" value="Topoisomerase I, domain 2"/>
    <property type="match status" value="1"/>
</dbReference>
<protein>
    <recommendedName>
        <fullName evidence="3 7">DNA topoisomerase</fullName>
        <ecNumber evidence="3 7">5.6.2.1</ecNumber>
    </recommendedName>
</protein>
<dbReference type="PROSITE" id="PS50880">
    <property type="entry name" value="TOPRIM"/>
    <property type="match status" value="1"/>
</dbReference>
<dbReference type="InterPro" id="IPR013497">
    <property type="entry name" value="Topo_IA_cen"/>
</dbReference>
<dbReference type="GO" id="GO:0003677">
    <property type="term" value="F:DNA binding"/>
    <property type="evidence" value="ECO:0007669"/>
    <property type="project" value="UniProtKB-KW"/>
</dbReference>
<dbReference type="GO" id="GO:0005634">
    <property type="term" value="C:nucleus"/>
    <property type="evidence" value="ECO:0007669"/>
    <property type="project" value="TreeGrafter"/>
</dbReference>
<proteinExistence type="inferred from homology"/>
<dbReference type="CDD" id="cd00186">
    <property type="entry name" value="TOP1Ac"/>
    <property type="match status" value="1"/>
</dbReference>
<evidence type="ECO:0000256" key="7">
    <source>
        <dbReference type="RuleBase" id="RU362092"/>
    </source>
</evidence>
<dbReference type="InterPro" id="IPR006171">
    <property type="entry name" value="TOPRIM_dom"/>
</dbReference>
<dbReference type="Gene3D" id="1.10.290.10">
    <property type="entry name" value="Topoisomerase I, domain 4"/>
    <property type="match status" value="1"/>
</dbReference>
<feature type="compositionally biased region" description="Low complexity" evidence="8">
    <location>
        <begin position="819"/>
        <end position="842"/>
    </location>
</feature>
<dbReference type="GO" id="GO:0006310">
    <property type="term" value="P:DNA recombination"/>
    <property type="evidence" value="ECO:0007669"/>
    <property type="project" value="TreeGrafter"/>
</dbReference>
<keyword evidence="5 7" id="KW-0238">DNA-binding</keyword>
<dbReference type="InterPro" id="IPR023406">
    <property type="entry name" value="Topo_IA_AS"/>
</dbReference>
<reference evidence="11" key="1">
    <citation type="submission" date="2021-01" db="EMBL/GenBank/DDBJ databases">
        <authorList>
            <person name="Corre E."/>
            <person name="Pelletier E."/>
            <person name="Niang G."/>
            <person name="Scheremetjew M."/>
            <person name="Finn R."/>
            <person name="Kale V."/>
            <person name="Holt S."/>
            <person name="Cochrane G."/>
            <person name="Meng A."/>
            <person name="Brown T."/>
            <person name="Cohen L."/>
        </authorList>
    </citation>
    <scope>NUCLEOTIDE SEQUENCE</scope>
    <source>
        <strain evidence="11">CCMP1510</strain>
    </source>
</reference>
<dbReference type="InterPro" id="IPR013825">
    <property type="entry name" value="Topo_IA_cen_sub2"/>
</dbReference>
<dbReference type="InterPro" id="IPR013824">
    <property type="entry name" value="Topo_IA_cen_sub1"/>
</dbReference>
<dbReference type="AlphaFoldDB" id="A0A7S3NGU7"/>
<evidence type="ECO:0000256" key="5">
    <source>
        <dbReference type="ARBA" id="ARBA00023125"/>
    </source>
</evidence>
<sequence length="858" mass="95719">MTRIKRYVPDDKQNLKQQLEIEARKADALILWLDCDREGEAICFEVLEVCHAVKPGLDVWRAKFSSLDSKEVTKAWNTLGRPDKKKSDAVEARSELDLRAGAALTRFQTFRIQHKYPGVDATVSYGPCQFPTLGLIVERQKAIDNHIPRSFWTLDLVTTMPNNNKDLLWTWRRRRLYDKLPTIILHEMCLASIQSSQLESRPVITHVSSSASTKTRPLPLSTVELQKRSSRWLKLSSAETMDIAESLYQRGYLSYPRTDTDIFKSSCDLRALIDLQRTDPRWGNFAAALLDTVPETAPGAFKWPRQGNRDDEAHPPIHPTKSAGPNEFQHAREKKVYDLVARHFLACCAQDAIGRQTTVLLKLGQCEIFEAKGLIIDHRNFLDVYPFETWRESSLPSFNQGDVLSPKHFKRFDMNQSATQPPRGLTEADLIALMDKHGIGTDATMAEHIKTVLVREYAIREDNTSIFRPTKLGLALVDAYDRMGEQLNRPDLRAKMEADLSLIASGAKQKDAFMKETLITLRRVFDVVYDDAAKLDQAMREHFLGGSTAHHSAPSGNSQPFGQVDSSGFISRCGHCANSMNLHVKTTNDNKKRYALRCQSCNENYILPEFAETFVRLDLDCHLCGFEAIQVTSTKPDGTQITKNVCPKCLRQPPKGSNHRGGDFTCAHCLCQEHCRLAKGLSSTPICPCYSCQHSSMRLFRLSNDSICVKCDTCTAAIYLPKETVTVSVLEEACPHCDQTKGNVFCIRVKFPKSKCPNGSNANPKVCILCDTYLKDQLNFILRRGTYPPSSRTGGGRGTSHSRGTAGHSSTGLGRGRGRQTTSSASSSSMSSSSVAIGSGQSKLPPPPPRPPTVGNFR</sequence>
<evidence type="ECO:0000256" key="8">
    <source>
        <dbReference type="SAM" id="MobiDB-lite"/>
    </source>
</evidence>
<keyword evidence="6 7" id="KW-0413">Isomerase</keyword>
<dbReference type="SUPFAM" id="SSF56712">
    <property type="entry name" value="Prokaryotic type I DNA topoisomerase"/>
    <property type="match status" value="1"/>
</dbReference>
<feature type="compositionally biased region" description="Low complexity" evidence="8">
    <location>
        <begin position="799"/>
        <end position="812"/>
    </location>
</feature>
<gene>
    <name evidence="11" type="ORF">ALAG00032_LOCUS112</name>
</gene>
<dbReference type="InterPro" id="IPR003602">
    <property type="entry name" value="Topo_IA_DNA-bd_dom"/>
</dbReference>
<keyword evidence="4 7" id="KW-0799">Topoisomerase</keyword>
<name>A0A7S3NGU7_9STRA</name>
<comment type="similarity">
    <text evidence="2 7">Belongs to the type IA topoisomerase family.</text>
</comment>
<dbReference type="PANTHER" id="PTHR11390:SF21">
    <property type="entry name" value="DNA TOPOISOMERASE 3-ALPHA"/>
    <property type="match status" value="1"/>
</dbReference>
<dbReference type="PANTHER" id="PTHR11390">
    <property type="entry name" value="PROKARYOTIC DNA TOPOISOMERASE"/>
    <property type="match status" value="1"/>
</dbReference>
<dbReference type="PROSITE" id="PS00396">
    <property type="entry name" value="TOPO_IA_1"/>
    <property type="match status" value="1"/>
</dbReference>
<dbReference type="PROSITE" id="PS52039">
    <property type="entry name" value="TOPO_IA_2"/>
    <property type="match status" value="1"/>
</dbReference>
<dbReference type="Pfam" id="PF01131">
    <property type="entry name" value="Topoisom_bac"/>
    <property type="match status" value="1"/>
</dbReference>
<dbReference type="GO" id="GO:0006265">
    <property type="term" value="P:DNA topological change"/>
    <property type="evidence" value="ECO:0007669"/>
    <property type="project" value="InterPro"/>
</dbReference>
<dbReference type="InterPro" id="IPR000380">
    <property type="entry name" value="Topo_IA"/>
</dbReference>
<evidence type="ECO:0000256" key="2">
    <source>
        <dbReference type="ARBA" id="ARBA00009446"/>
    </source>
</evidence>
<evidence type="ECO:0000256" key="4">
    <source>
        <dbReference type="ARBA" id="ARBA00023029"/>
    </source>
</evidence>